<dbReference type="GO" id="GO:0000160">
    <property type="term" value="P:phosphorelay signal transduction system"/>
    <property type="evidence" value="ECO:0007669"/>
    <property type="project" value="UniProtKB-KW"/>
</dbReference>
<dbReference type="AlphaFoldDB" id="A0A538SD45"/>
<dbReference type="Gene3D" id="3.40.720.10">
    <property type="entry name" value="Alkaline Phosphatase, subunit A"/>
    <property type="match status" value="1"/>
</dbReference>
<comment type="caution">
    <text evidence="5">The sequence shown here is derived from an EMBL/GenBank/DDBJ whole genome shotgun (WGS) entry which is preliminary data.</text>
</comment>
<dbReference type="InterPro" id="IPR001789">
    <property type="entry name" value="Sig_transdc_resp-reg_receiver"/>
</dbReference>
<evidence type="ECO:0000259" key="4">
    <source>
        <dbReference type="PROSITE" id="PS50110"/>
    </source>
</evidence>
<organism evidence="5 6">
    <name type="scientific">Eiseniibacteriota bacterium</name>
    <dbReference type="NCBI Taxonomy" id="2212470"/>
    <lineage>
        <taxon>Bacteria</taxon>
        <taxon>Candidatus Eiseniibacteriota</taxon>
    </lineage>
</organism>
<dbReference type="SUPFAM" id="SSF53649">
    <property type="entry name" value="Alkaline phosphatase-like"/>
    <property type="match status" value="1"/>
</dbReference>
<proteinExistence type="predicted"/>
<reference evidence="5 6" key="1">
    <citation type="journal article" date="2019" name="Nat. Microbiol.">
        <title>Mediterranean grassland soil C-N compound turnover is dependent on rainfall and depth, and is mediated by genomically divergent microorganisms.</title>
        <authorList>
            <person name="Diamond S."/>
            <person name="Andeer P.F."/>
            <person name="Li Z."/>
            <person name="Crits-Christoph A."/>
            <person name="Burstein D."/>
            <person name="Anantharaman K."/>
            <person name="Lane K.R."/>
            <person name="Thomas B.C."/>
            <person name="Pan C."/>
            <person name="Northen T.R."/>
            <person name="Banfield J.F."/>
        </authorList>
    </citation>
    <scope>NUCLEOTIDE SEQUENCE [LARGE SCALE GENOMIC DNA]</scope>
    <source>
        <strain evidence="5">WS_1</strain>
    </source>
</reference>
<dbReference type="Gene3D" id="3.40.50.2300">
    <property type="match status" value="1"/>
</dbReference>
<dbReference type="Proteomes" id="UP000316292">
    <property type="component" value="Unassembled WGS sequence"/>
</dbReference>
<dbReference type="PANTHER" id="PTHR44591">
    <property type="entry name" value="STRESS RESPONSE REGULATOR PROTEIN 1"/>
    <property type="match status" value="1"/>
</dbReference>
<dbReference type="PANTHER" id="PTHR44591:SF14">
    <property type="entry name" value="PROTEIN PILG"/>
    <property type="match status" value="1"/>
</dbReference>
<keyword evidence="1 3" id="KW-0597">Phosphoprotein</keyword>
<feature type="modified residue" description="4-aspartylphosphate" evidence="3">
    <location>
        <position position="56"/>
    </location>
</feature>
<dbReference type="SUPFAM" id="SSF52172">
    <property type="entry name" value="CheY-like"/>
    <property type="match status" value="1"/>
</dbReference>
<evidence type="ECO:0000313" key="5">
    <source>
        <dbReference type="EMBL" id="TMQ49301.1"/>
    </source>
</evidence>
<dbReference type="CDD" id="cd00156">
    <property type="entry name" value="REC"/>
    <property type="match status" value="1"/>
</dbReference>
<evidence type="ECO:0000256" key="2">
    <source>
        <dbReference type="ARBA" id="ARBA00023012"/>
    </source>
</evidence>
<dbReference type="EMBL" id="VBOR01000058">
    <property type="protein sequence ID" value="TMQ49301.1"/>
    <property type="molecule type" value="Genomic_DNA"/>
</dbReference>
<sequence>MPAQDRKILWADDEIDLLKPHILLLESKGYRVTSVSNGTDAVACAAREKFDVVLLDESMPGLGGLATLEAIKERDPLVPVVLVTKNEAESLMDEAIGKHIDDYLIKPVRPTQIFLALKRLLEADRLQDSQRARGYVAEQARLRAESTGGLDWRGWIDLYARSAQWDVELDKVEDAGLKQAHQDQRRELNVEFSQYVEASYATWLTAGTEPDSGAPPLSVHVMERWVAPLLREKRRVYFILVDCMRLDQWLTIEPLLREFFDVTVDHHVSILPTATPYSRNSIFAGQYPDEIQRQHPEFWHEGPGDERSKNRFERQLLDLNLKRLGVELASPPKYIKIYNAEEANNVRRNVVTFQNIPLVALVFNFLDMLTHGRSESDLLRELAPDESAFRSVMRSWFLHSSLFDALKWMSKQDCTVILTTDHGAILSRRSALVYGTRETSTNLRFKFGANLTSDPKYAVPVKDPSRFHLPADSMNKNYIIAKEDFYFVYPTHFHEYENKYRGSFQHGGISLEEMILPTATLTPRR</sequence>
<dbReference type="SMART" id="SM00448">
    <property type="entry name" value="REC"/>
    <property type="match status" value="1"/>
</dbReference>
<evidence type="ECO:0000256" key="1">
    <source>
        <dbReference type="ARBA" id="ARBA00022553"/>
    </source>
</evidence>
<dbReference type="Pfam" id="PF00072">
    <property type="entry name" value="Response_reg"/>
    <property type="match status" value="1"/>
</dbReference>
<dbReference type="InterPro" id="IPR050595">
    <property type="entry name" value="Bact_response_regulator"/>
</dbReference>
<evidence type="ECO:0000256" key="3">
    <source>
        <dbReference type="PROSITE-ProRule" id="PRU00169"/>
    </source>
</evidence>
<dbReference type="InterPro" id="IPR017850">
    <property type="entry name" value="Alkaline_phosphatase_core_sf"/>
</dbReference>
<dbReference type="InterPro" id="IPR011006">
    <property type="entry name" value="CheY-like_superfamily"/>
</dbReference>
<accession>A0A538SD45</accession>
<feature type="domain" description="Response regulatory" evidence="4">
    <location>
        <begin position="7"/>
        <end position="121"/>
    </location>
</feature>
<protein>
    <submittedName>
        <fullName evidence="5">Bifunctional response regulator/alkaline phosphatase family protein</fullName>
    </submittedName>
</protein>
<dbReference type="Pfam" id="PF08665">
    <property type="entry name" value="PglZ"/>
    <property type="match status" value="1"/>
</dbReference>
<evidence type="ECO:0000313" key="6">
    <source>
        <dbReference type="Proteomes" id="UP000316292"/>
    </source>
</evidence>
<gene>
    <name evidence="5" type="ORF">E6K71_05105</name>
</gene>
<name>A0A538SD45_UNCEI</name>
<dbReference type="PROSITE" id="PS50110">
    <property type="entry name" value="RESPONSE_REGULATORY"/>
    <property type="match status" value="1"/>
</dbReference>
<keyword evidence="2" id="KW-0902">Two-component regulatory system</keyword>